<accession>G0U0I6</accession>
<dbReference type="EMBL" id="HE573024">
    <property type="protein sequence ID" value="CCC49585.1"/>
    <property type="molecule type" value="Genomic_DNA"/>
</dbReference>
<dbReference type="AlphaFoldDB" id="G0U0I6"/>
<evidence type="ECO:0000313" key="1">
    <source>
        <dbReference type="EMBL" id="CCC49585.1"/>
    </source>
</evidence>
<organism evidence="1">
    <name type="scientific">Trypanosoma vivax (strain Y486)</name>
    <dbReference type="NCBI Taxonomy" id="1055687"/>
    <lineage>
        <taxon>Eukaryota</taxon>
        <taxon>Discoba</taxon>
        <taxon>Euglenozoa</taxon>
        <taxon>Kinetoplastea</taxon>
        <taxon>Metakinetoplastina</taxon>
        <taxon>Trypanosomatida</taxon>
        <taxon>Trypanosomatidae</taxon>
        <taxon>Trypanosoma</taxon>
        <taxon>Duttonella</taxon>
    </lineage>
</organism>
<sequence length="73" mass="8712">MPMSEPFFTTNPQRIARLQENYDAGVEREKIPPEVRERLDLECVRATRQHIAELNKKIEMDKKKKKKTEKNTQ</sequence>
<proteinExistence type="predicted"/>
<reference evidence="1" key="1">
    <citation type="journal article" date="2012" name="Proc. Natl. Acad. Sci. U.S.A.">
        <title>Antigenic diversity is generated by distinct evolutionary mechanisms in African trypanosome species.</title>
        <authorList>
            <person name="Jackson A.P."/>
            <person name="Berry A."/>
            <person name="Aslett M."/>
            <person name="Allison H.C."/>
            <person name="Burton P."/>
            <person name="Vavrova-Anderson J."/>
            <person name="Brown R."/>
            <person name="Browne H."/>
            <person name="Corton N."/>
            <person name="Hauser H."/>
            <person name="Gamble J."/>
            <person name="Gilderthorp R."/>
            <person name="Marcello L."/>
            <person name="McQuillan J."/>
            <person name="Otto T.D."/>
            <person name="Quail M.A."/>
            <person name="Sanders M.J."/>
            <person name="van Tonder A."/>
            <person name="Ginger M.L."/>
            <person name="Field M.C."/>
            <person name="Barry J.D."/>
            <person name="Hertz-Fowler C."/>
            <person name="Berriman M."/>
        </authorList>
    </citation>
    <scope>NUCLEOTIDE SEQUENCE</scope>
    <source>
        <strain evidence="1">Y486</strain>
    </source>
</reference>
<gene>
    <name evidence="1" type="ORF">TVY486_0801940</name>
</gene>
<name>G0U0I6_TRYVY</name>
<protein>
    <submittedName>
        <fullName evidence="1">Uncharacterized protein</fullName>
    </submittedName>
</protein>
<dbReference type="VEuPathDB" id="TriTrypDB:TvY486_0801940"/>